<evidence type="ECO:0000256" key="1">
    <source>
        <dbReference type="SAM" id="MobiDB-lite"/>
    </source>
</evidence>
<accession>A0A2N5VMW7</accession>
<dbReference type="Proteomes" id="UP000235388">
    <property type="component" value="Unassembled WGS sequence"/>
</dbReference>
<organism evidence="2 3">
    <name type="scientific">Puccinia coronata f. sp. avenae</name>
    <dbReference type="NCBI Taxonomy" id="200324"/>
    <lineage>
        <taxon>Eukaryota</taxon>
        <taxon>Fungi</taxon>
        <taxon>Dikarya</taxon>
        <taxon>Basidiomycota</taxon>
        <taxon>Pucciniomycotina</taxon>
        <taxon>Pucciniomycetes</taxon>
        <taxon>Pucciniales</taxon>
        <taxon>Pucciniaceae</taxon>
        <taxon>Puccinia</taxon>
    </lineage>
</organism>
<dbReference type="AlphaFoldDB" id="A0A2N5VMW7"/>
<name>A0A2N5VMW7_9BASI</name>
<dbReference type="EMBL" id="PGCJ01000085">
    <property type="protein sequence ID" value="PLW51349.1"/>
    <property type="molecule type" value="Genomic_DNA"/>
</dbReference>
<evidence type="ECO:0000313" key="3">
    <source>
        <dbReference type="Proteomes" id="UP000235388"/>
    </source>
</evidence>
<feature type="region of interest" description="Disordered" evidence="1">
    <location>
        <begin position="50"/>
        <end position="72"/>
    </location>
</feature>
<reference evidence="2 3" key="1">
    <citation type="submission" date="2017-11" db="EMBL/GenBank/DDBJ databases">
        <title>De novo assembly and phasing of dikaryotic genomes from two isolates of Puccinia coronata f. sp. avenae, the causal agent of oat crown rust.</title>
        <authorList>
            <person name="Miller M.E."/>
            <person name="Zhang Y."/>
            <person name="Omidvar V."/>
            <person name="Sperschneider J."/>
            <person name="Schwessinger B."/>
            <person name="Raley C."/>
            <person name="Palmer J.M."/>
            <person name="Garnica D."/>
            <person name="Upadhyaya N."/>
            <person name="Rathjen J."/>
            <person name="Taylor J.M."/>
            <person name="Park R.F."/>
            <person name="Dodds P.N."/>
            <person name="Hirsch C.D."/>
            <person name="Kianian S.F."/>
            <person name="Figueroa M."/>
        </authorList>
    </citation>
    <scope>NUCLEOTIDE SEQUENCE [LARGE SCALE GENOMIC DNA]</scope>
    <source>
        <strain evidence="2">12NC29</strain>
    </source>
</reference>
<comment type="caution">
    <text evidence="2">The sequence shown here is derived from an EMBL/GenBank/DDBJ whole genome shotgun (WGS) entry which is preliminary data.</text>
</comment>
<gene>
    <name evidence="2" type="ORF">PCANC_17583</name>
</gene>
<proteinExistence type="predicted"/>
<keyword evidence="3" id="KW-1185">Reference proteome</keyword>
<evidence type="ECO:0000313" key="2">
    <source>
        <dbReference type="EMBL" id="PLW51349.1"/>
    </source>
</evidence>
<sequence length="72" mass="7813">MGTAAPRKRASPQNTDRSLQHCFLEEINSGNILFCGSQPVHLAHGKDDTITRPSAQKKQESDWTYQAAGSGA</sequence>
<protein>
    <submittedName>
        <fullName evidence="2">Uncharacterized protein</fullName>
    </submittedName>
</protein>